<accession>A0A8J3KV98</accession>
<keyword evidence="2" id="KW-1133">Transmembrane helix</keyword>
<comment type="caution">
    <text evidence="3">The sequence shown here is derived from an EMBL/GenBank/DDBJ whole genome shotgun (WGS) entry which is preliminary data.</text>
</comment>
<dbReference type="Proteomes" id="UP000659904">
    <property type="component" value="Unassembled WGS sequence"/>
</dbReference>
<proteinExistence type="predicted"/>
<reference evidence="3 4" key="1">
    <citation type="submission" date="2021-01" db="EMBL/GenBank/DDBJ databases">
        <title>Whole genome shotgun sequence of Catellatospora citrea NBRC 14495.</title>
        <authorList>
            <person name="Komaki H."/>
            <person name="Tamura T."/>
        </authorList>
    </citation>
    <scope>NUCLEOTIDE SEQUENCE [LARGE SCALE GENOMIC DNA]</scope>
    <source>
        <strain evidence="3 4">NBRC 14495</strain>
    </source>
</reference>
<evidence type="ECO:0000313" key="3">
    <source>
        <dbReference type="EMBL" id="GIG02545.1"/>
    </source>
</evidence>
<gene>
    <name evidence="3" type="ORF">Cci01nite_76380</name>
</gene>
<dbReference type="RefSeq" id="WP_239165868.1">
    <property type="nucleotide sequence ID" value="NZ_BONH01000055.1"/>
</dbReference>
<feature type="transmembrane region" description="Helical" evidence="2">
    <location>
        <begin position="216"/>
        <end position="235"/>
    </location>
</feature>
<evidence type="ECO:0000313" key="4">
    <source>
        <dbReference type="Proteomes" id="UP000659904"/>
    </source>
</evidence>
<feature type="transmembrane region" description="Helical" evidence="2">
    <location>
        <begin position="323"/>
        <end position="340"/>
    </location>
</feature>
<feature type="transmembrane region" description="Helical" evidence="2">
    <location>
        <begin position="346"/>
        <end position="366"/>
    </location>
</feature>
<keyword evidence="2" id="KW-0812">Transmembrane</keyword>
<protein>
    <recommendedName>
        <fullName evidence="5">Monosaccharide ABC transporter membrane protein (CUT2 family)</fullName>
    </recommendedName>
</protein>
<feature type="region of interest" description="Disordered" evidence="1">
    <location>
        <begin position="1"/>
        <end position="30"/>
    </location>
</feature>
<feature type="transmembrane region" description="Helical" evidence="2">
    <location>
        <begin position="297"/>
        <end position="316"/>
    </location>
</feature>
<feature type="region of interest" description="Disordered" evidence="1">
    <location>
        <begin position="380"/>
        <end position="426"/>
    </location>
</feature>
<dbReference type="AlphaFoldDB" id="A0A8J3KV98"/>
<keyword evidence="2" id="KW-0472">Membrane</keyword>
<evidence type="ECO:0000256" key="1">
    <source>
        <dbReference type="SAM" id="MobiDB-lite"/>
    </source>
</evidence>
<feature type="transmembrane region" description="Helical" evidence="2">
    <location>
        <begin position="73"/>
        <end position="90"/>
    </location>
</feature>
<evidence type="ECO:0000256" key="2">
    <source>
        <dbReference type="SAM" id="Phobius"/>
    </source>
</evidence>
<feature type="transmembrane region" description="Helical" evidence="2">
    <location>
        <begin position="102"/>
        <end position="120"/>
    </location>
</feature>
<feature type="transmembrane region" description="Helical" evidence="2">
    <location>
        <begin position="151"/>
        <end position="174"/>
    </location>
</feature>
<dbReference type="EMBL" id="BONH01000055">
    <property type="protein sequence ID" value="GIG02545.1"/>
    <property type="molecule type" value="Genomic_DNA"/>
</dbReference>
<evidence type="ECO:0008006" key="5">
    <source>
        <dbReference type="Google" id="ProtNLM"/>
    </source>
</evidence>
<keyword evidence="4" id="KW-1185">Reference proteome</keyword>
<sequence>MAYDSEATDATGQRRYRGEGFREESDLRSDGGAHSVVAGMQYRPRATPAANLDDVFDDPAHGEVGRDRLGVHFAWEGVLLLGVVTVGFLLNNSHRDTITGANFEELLVFASVLGLLGLGASTTLRAGAVNLALGPVAAAAALYYAEHGSAGVVPTAGMAVAFAAGLGLVVAVLVVGFHVPGWAGSLAAALVAIVWIQKHPAPLTVSGEYDPTGQALYLYGGFAALTIVAGLLGAIRSIRRGVGRFRPVTDPAQRRGGLGGVVAVLALTGSMALAAVAGVVLAALNGATEQVVVPTEGFELTGLALGAAMIGGVSAYGRRGGVFGTLLGVTLLALVVWYADAAQWHISFYALAAGALALGLVVTRLVETFGRPLPLDEEAPDDWSDVGVPGTSWSTGSGDTWSNLPAQPAPARADQWGDEDRWSSLR</sequence>
<name>A0A8J3KV98_9ACTN</name>
<feature type="transmembrane region" description="Helical" evidence="2">
    <location>
        <begin position="256"/>
        <end position="285"/>
    </location>
</feature>
<feature type="compositionally biased region" description="Basic and acidic residues" evidence="1">
    <location>
        <begin position="16"/>
        <end position="30"/>
    </location>
</feature>
<feature type="compositionally biased region" description="Low complexity" evidence="1">
    <location>
        <begin position="390"/>
        <end position="402"/>
    </location>
</feature>
<organism evidence="3 4">
    <name type="scientific">Catellatospora citrea</name>
    <dbReference type="NCBI Taxonomy" id="53366"/>
    <lineage>
        <taxon>Bacteria</taxon>
        <taxon>Bacillati</taxon>
        <taxon>Actinomycetota</taxon>
        <taxon>Actinomycetes</taxon>
        <taxon>Micromonosporales</taxon>
        <taxon>Micromonosporaceae</taxon>
        <taxon>Catellatospora</taxon>
    </lineage>
</organism>
<feature type="transmembrane region" description="Helical" evidence="2">
    <location>
        <begin position="179"/>
        <end position="196"/>
    </location>
</feature>